<dbReference type="Proteomes" id="UP001595921">
    <property type="component" value="Unassembled WGS sequence"/>
</dbReference>
<name>A0ABD5PI03_9EURY</name>
<keyword evidence="3" id="KW-1185">Reference proteome</keyword>
<dbReference type="EMBL" id="JBHSDS010000017">
    <property type="protein sequence ID" value="MFC4360500.1"/>
    <property type="molecule type" value="Genomic_DNA"/>
</dbReference>
<reference evidence="2 3" key="1">
    <citation type="journal article" date="2019" name="Int. J. Syst. Evol. Microbiol.">
        <title>The Global Catalogue of Microorganisms (GCM) 10K type strain sequencing project: providing services to taxonomists for standard genome sequencing and annotation.</title>
        <authorList>
            <consortium name="The Broad Institute Genomics Platform"/>
            <consortium name="The Broad Institute Genome Sequencing Center for Infectious Disease"/>
            <person name="Wu L."/>
            <person name="Ma J."/>
        </authorList>
    </citation>
    <scope>NUCLEOTIDE SEQUENCE [LARGE SCALE GENOMIC DNA]</scope>
    <source>
        <strain evidence="2 3">CGMCC 1.12553</strain>
    </source>
</reference>
<dbReference type="RefSeq" id="WP_267620742.1">
    <property type="nucleotide sequence ID" value="NZ_JAODIW010000005.1"/>
</dbReference>
<accession>A0ABD5PI03</accession>
<organism evidence="2 3">
    <name type="scientific">Halobium salinum</name>
    <dbReference type="NCBI Taxonomy" id="1364940"/>
    <lineage>
        <taxon>Archaea</taxon>
        <taxon>Methanobacteriati</taxon>
        <taxon>Methanobacteriota</taxon>
        <taxon>Stenosarchaea group</taxon>
        <taxon>Halobacteria</taxon>
        <taxon>Halobacteriales</taxon>
        <taxon>Haloferacaceae</taxon>
        <taxon>Halobium</taxon>
    </lineage>
</organism>
<evidence type="ECO:0000256" key="1">
    <source>
        <dbReference type="SAM" id="MobiDB-lite"/>
    </source>
</evidence>
<dbReference type="AlphaFoldDB" id="A0ABD5PI03"/>
<evidence type="ECO:0000313" key="3">
    <source>
        <dbReference type="Proteomes" id="UP001595921"/>
    </source>
</evidence>
<feature type="compositionally biased region" description="Basic and acidic residues" evidence="1">
    <location>
        <begin position="33"/>
        <end position="48"/>
    </location>
</feature>
<sequence length="56" mass="6378">MTDEEFAALREEMDEQREDVYEALAEDFGGSPEDYRVRDRSSTEKTDSDADAPADD</sequence>
<evidence type="ECO:0000313" key="2">
    <source>
        <dbReference type="EMBL" id="MFC4360500.1"/>
    </source>
</evidence>
<gene>
    <name evidence="2" type="ORF">ACFO0N_21345</name>
</gene>
<feature type="region of interest" description="Disordered" evidence="1">
    <location>
        <begin position="25"/>
        <end position="56"/>
    </location>
</feature>
<protein>
    <submittedName>
        <fullName evidence="2">Uncharacterized protein</fullName>
    </submittedName>
</protein>
<proteinExistence type="predicted"/>
<comment type="caution">
    <text evidence="2">The sequence shown here is derived from an EMBL/GenBank/DDBJ whole genome shotgun (WGS) entry which is preliminary data.</text>
</comment>